<name>A0A1E4SHK1_9ASCO</name>
<dbReference type="RefSeq" id="XP_020064110.1">
    <property type="nucleotide sequence ID" value="XM_020208663.1"/>
</dbReference>
<feature type="non-terminal residue" evidence="2">
    <location>
        <position position="363"/>
    </location>
</feature>
<evidence type="ECO:0000313" key="2">
    <source>
        <dbReference type="EMBL" id="ODV78988.1"/>
    </source>
</evidence>
<dbReference type="EMBL" id="KV453912">
    <property type="protein sequence ID" value="ODV78988.1"/>
    <property type="molecule type" value="Genomic_DNA"/>
</dbReference>
<evidence type="ECO:0000313" key="3">
    <source>
        <dbReference type="Proteomes" id="UP000094285"/>
    </source>
</evidence>
<reference evidence="3" key="1">
    <citation type="submission" date="2016-05" db="EMBL/GenBank/DDBJ databases">
        <title>Comparative genomics of biotechnologically important yeasts.</title>
        <authorList>
            <consortium name="DOE Joint Genome Institute"/>
            <person name="Riley R."/>
            <person name="Haridas S."/>
            <person name="Wolfe K.H."/>
            <person name="Lopes M.R."/>
            <person name="Hittinger C.T."/>
            <person name="Goker M."/>
            <person name="Salamov A."/>
            <person name="Wisecaver J."/>
            <person name="Long T.M."/>
            <person name="Aerts A.L."/>
            <person name="Barry K."/>
            <person name="Choi C."/>
            <person name="Clum A."/>
            <person name="Coughlan A.Y."/>
            <person name="Deshpande S."/>
            <person name="Douglass A.P."/>
            <person name="Hanson S.J."/>
            <person name="Klenk H.-P."/>
            <person name="Labutti K."/>
            <person name="Lapidus A."/>
            <person name="Lindquist E."/>
            <person name="Lipzen A."/>
            <person name="Meier-Kolthoff J.P."/>
            <person name="Ohm R.A."/>
            <person name="Otillar R.P."/>
            <person name="Pangilinan J."/>
            <person name="Peng Y."/>
            <person name="Rokas A."/>
            <person name="Rosa C.A."/>
            <person name="Scheuner C."/>
            <person name="Sibirny A.A."/>
            <person name="Slot J.C."/>
            <person name="Stielow J.B."/>
            <person name="Sun H."/>
            <person name="Kurtzman C.P."/>
            <person name="Blackwell M."/>
            <person name="Grigoriev I.V."/>
            <person name="Jeffries T.W."/>
        </authorList>
    </citation>
    <scope>NUCLEOTIDE SEQUENCE [LARGE SCALE GENOMIC DNA]</scope>
    <source>
        <strain evidence="3">NRRL Y-17324</strain>
    </source>
</reference>
<accession>A0A1E4SHK1</accession>
<evidence type="ECO:0000256" key="1">
    <source>
        <dbReference type="SAM" id="MobiDB-lite"/>
    </source>
</evidence>
<dbReference type="Proteomes" id="UP000094285">
    <property type="component" value="Unassembled WGS sequence"/>
</dbReference>
<dbReference type="AlphaFoldDB" id="A0A1E4SHK1"/>
<feature type="region of interest" description="Disordered" evidence="1">
    <location>
        <begin position="299"/>
        <end position="323"/>
    </location>
</feature>
<sequence>MVSLYDLMMLQQQFSHLSTSIPSLDALFLSNMGPRHRVYDFQAGPGNSALYTVTASLVVSHLAHSPKNRAVVIDTLEHFPWHYLTTNPQFDQAWLDHNLVSYTADTFGKLMALLASPRLVPPGDTATTIVVINGFHELVEFYKLELSASYEEALLKSHLERNALFLSNQRQFQQAGTTSPLPELPPSSDLLTDSPAAKFDAHLHALLNLVSGVAFKHDLVCILLGHLDTAYKLDSASQDTSGATDTSQYSSKGRVVLAPALVGNRHHRNKVALESFITTRLVFYKDWYHNSVHYREAQERNDSYRENDREGYRETHREKHLPSRRVDPAALRTVYAVRVEHLQAMASETPTVFFDYDDIDYRL</sequence>
<organism evidence="2 3">
    <name type="scientific">Suhomyces tanzawaensis NRRL Y-17324</name>
    <dbReference type="NCBI Taxonomy" id="984487"/>
    <lineage>
        <taxon>Eukaryota</taxon>
        <taxon>Fungi</taxon>
        <taxon>Dikarya</taxon>
        <taxon>Ascomycota</taxon>
        <taxon>Saccharomycotina</taxon>
        <taxon>Pichiomycetes</taxon>
        <taxon>Debaryomycetaceae</taxon>
        <taxon>Suhomyces</taxon>
    </lineage>
</organism>
<protein>
    <submittedName>
        <fullName evidence="2">Uncharacterized protein</fullName>
    </submittedName>
</protein>
<keyword evidence="3" id="KW-1185">Reference proteome</keyword>
<dbReference type="GeneID" id="30982800"/>
<proteinExistence type="predicted"/>
<dbReference type="OrthoDB" id="4021409at2759"/>
<gene>
    <name evidence="2" type="ORF">CANTADRAFT_36072</name>
</gene>